<organism evidence="4 5">
    <name type="scientific">Sporothrix schenckii 1099-18</name>
    <dbReference type="NCBI Taxonomy" id="1397361"/>
    <lineage>
        <taxon>Eukaryota</taxon>
        <taxon>Fungi</taxon>
        <taxon>Dikarya</taxon>
        <taxon>Ascomycota</taxon>
        <taxon>Pezizomycotina</taxon>
        <taxon>Sordariomycetes</taxon>
        <taxon>Sordariomycetidae</taxon>
        <taxon>Ophiostomatales</taxon>
        <taxon>Ophiostomataceae</taxon>
        <taxon>Sporothrix</taxon>
    </lineage>
</organism>
<dbReference type="VEuPathDB" id="FungiDB:SPSK_08266"/>
<dbReference type="InterPro" id="IPR027417">
    <property type="entry name" value="P-loop_NTPase"/>
</dbReference>
<reference evidence="4 5" key="1">
    <citation type="journal article" date="2014" name="BMC Genomics">
        <title>Comparative genomics of the major fungal agents of human and animal Sporotrichosis: Sporothrix schenckii and Sporothrix brasiliensis.</title>
        <authorList>
            <person name="Teixeira M.M."/>
            <person name="de Almeida L.G."/>
            <person name="Kubitschek-Barreira P."/>
            <person name="Alves F.L."/>
            <person name="Kioshima E.S."/>
            <person name="Abadio A.K."/>
            <person name="Fernandes L."/>
            <person name="Derengowski L.S."/>
            <person name="Ferreira K.S."/>
            <person name="Souza R.C."/>
            <person name="Ruiz J.C."/>
            <person name="de Andrade N.C."/>
            <person name="Paes H.C."/>
            <person name="Nicola A.M."/>
            <person name="Albuquerque P."/>
            <person name="Gerber A.L."/>
            <person name="Martins V.P."/>
            <person name="Peconick L.D."/>
            <person name="Neto A.V."/>
            <person name="Chaucanez C.B."/>
            <person name="Silva P.A."/>
            <person name="Cunha O.L."/>
            <person name="de Oliveira F.F."/>
            <person name="dos Santos T.C."/>
            <person name="Barros A.L."/>
            <person name="Soares M.A."/>
            <person name="de Oliveira L.M."/>
            <person name="Marini M.M."/>
            <person name="Villalobos-Duno H."/>
            <person name="Cunha M.M."/>
            <person name="de Hoog S."/>
            <person name="da Silveira J.F."/>
            <person name="Henrissat B."/>
            <person name="Nino-Vega G.A."/>
            <person name="Cisalpino P.S."/>
            <person name="Mora-Montes H.M."/>
            <person name="Almeida S.R."/>
            <person name="Stajich J.E."/>
            <person name="Lopes-Bezerra L.M."/>
            <person name="Vasconcelos A.T."/>
            <person name="Felipe M.S."/>
        </authorList>
    </citation>
    <scope>NUCLEOTIDE SEQUENCE [LARGE SCALE GENOMIC DNA]</scope>
    <source>
        <strain evidence="4 5">1099-18</strain>
    </source>
</reference>
<dbReference type="Gene3D" id="3.40.50.300">
    <property type="entry name" value="P-loop containing nucleotide triphosphate hydrolases"/>
    <property type="match status" value="1"/>
</dbReference>
<dbReference type="PANTHER" id="PTHR10039:SF9">
    <property type="entry name" value="NACHT DOMAIN PROTEIN (AFU_ORTHOLOGUE AFUA_2G01760)"/>
    <property type="match status" value="1"/>
</dbReference>
<evidence type="ECO:0000256" key="2">
    <source>
        <dbReference type="SAM" id="MobiDB-lite"/>
    </source>
</evidence>
<dbReference type="GeneID" id="27670148"/>
<evidence type="ECO:0000259" key="3">
    <source>
        <dbReference type="Pfam" id="PF24883"/>
    </source>
</evidence>
<dbReference type="EMBL" id="AXCR01000007">
    <property type="protein sequence ID" value="KJR84194.1"/>
    <property type="molecule type" value="Genomic_DNA"/>
</dbReference>
<evidence type="ECO:0000256" key="1">
    <source>
        <dbReference type="ARBA" id="ARBA00022737"/>
    </source>
</evidence>
<gene>
    <name evidence="4" type="ORF">SPSK_08266</name>
</gene>
<dbReference type="PANTHER" id="PTHR10039">
    <property type="entry name" value="AMELOGENIN"/>
    <property type="match status" value="1"/>
</dbReference>
<dbReference type="Gene3D" id="1.25.40.10">
    <property type="entry name" value="Tetratricopeptide repeat domain"/>
    <property type="match status" value="1"/>
</dbReference>
<feature type="domain" description="Nephrocystin 3-like N-terminal" evidence="3">
    <location>
        <begin position="441"/>
        <end position="620"/>
    </location>
</feature>
<feature type="compositionally biased region" description="Low complexity" evidence="2">
    <location>
        <begin position="19"/>
        <end position="29"/>
    </location>
</feature>
<feature type="compositionally biased region" description="Polar residues" evidence="2">
    <location>
        <begin position="1"/>
        <end position="11"/>
    </location>
</feature>
<dbReference type="InterPro" id="IPR056884">
    <property type="entry name" value="NPHP3-like_N"/>
</dbReference>
<dbReference type="RefSeq" id="XP_016586870.1">
    <property type="nucleotide sequence ID" value="XM_016734871.1"/>
</dbReference>
<comment type="caution">
    <text evidence="4">The sequence shown here is derived from an EMBL/GenBank/DDBJ whole genome shotgun (WGS) entry which is preliminary data.</text>
</comment>
<feature type="region of interest" description="Disordered" evidence="2">
    <location>
        <begin position="1"/>
        <end position="51"/>
    </location>
</feature>
<reference evidence="4 5" key="2">
    <citation type="journal article" date="2015" name="Eukaryot. Cell">
        <title>Asexual propagation of a virulent clone complex in a human and feline outbreak of sporotrichosis.</title>
        <authorList>
            <person name="Teixeira Mde M."/>
            <person name="Rodrigues A.M."/>
            <person name="Tsui C.K."/>
            <person name="de Almeida L.G."/>
            <person name="Van Diepeningen A.D."/>
            <person name="van den Ende B.G."/>
            <person name="Fernandes G.F."/>
            <person name="Kano R."/>
            <person name="Hamelin R.C."/>
            <person name="Lopes-Bezerra L.M."/>
            <person name="Vasconcelos A.T."/>
            <person name="de Hoog S."/>
            <person name="de Camargo Z.P."/>
            <person name="Felipe M.S."/>
        </authorList>
    </citation>
    <scope>NUCLEOTIDE SEQUENCE [LARGE SCALE GENOMIC DNA]</scope>
    <source>
        <strain evidence="4 5">1099-18</strain>
    </source>
</reference>
<dbReference type="OrthoDB" id="2546325at2759"/>
<dbReference type="SUPFAM" id="SSF52540">
    <property type="entry name" value="P-loop containing nucleoside triphosphate hydrolases"/>
    <property type="match status" value="1"/>
</dbReference>
<dbReference type="KEGG" id="ssck:SPSK_08266"/>
<dbReference type="Pfam" id="PF24883">
    <property type="entry name" value="NPHP3_N"/>
    <property type="match status" value="1"/>
</dbReference>
<accession>A0A0F2M523</accession>
<dbReference type="InterPro" id="IPR011990">
    <property type="entry name" value="TPR-like_helical_dom_sf"/>
</dbReference>
<evidence type="ECO:0000313" key="5">
    <source>
        <dbReference type="Proteomes" id="UP000033710"/>
    </source>
</evidence>
<dbReference type="Proteomes" id="UP000033710">
    <property type="component" value="Unassembled WGS sequence"/>
</dbReference>
<name>A0A0F2M523_SPOSC</name>
<evidence type="ECO:0000313" key="4">
    <source>
        <dbReference type="EMBL" id="KJR84194.1"/>
    </source>
</evidence>
<feature type="compositionally biased region" description="Low complexity" evidence="2">
    <location>
        <begin position="40"/>
        <end position="51"/>
    </location>
</feature>
<proteinExistence type="predicted"/>
<sequence length="2267" mass="253191">MGSSMANQTAEIRNKRRSTASSSSVEASSLQDVQVAGAASPSKSVNSKVSSVSLSNVSEPPIFLEFTQPYNQAAPTLLEKASDRKQNTQEDPVPDTEDITPRSVRHTCIEIAQPEKNTMTAVPIGITKTLPQLAVKGSQASVVKDDSRVVVSEFPVDEDSTAFEDKALSRMDTAATTTTEVASLTPVTRTTTNGSSHPESRVAEVVHYVKGLFSKLGDYEVNMLRQADLETYLQYIADERLIHMPRKGSDWDRVLRTAQFFGLQIWRFGEKVGKFAPESRAAAGSALASCHLLLEIGHSQAAALLPAFMTLYELGLLVSQITQIPGIFDSTKEIKASISKLYSELVGLAGSISVHYRNHIFNLGQQHQSVTLNLNDLFGGDIDSIWASKTALYDRIWLQSLGKKQYALSLSDLRHRLNPESEAFRHALYAELAEDLERAEDTCEWIKSDLVEYLQSKEKILAVTGAPGSGKTVLADWIEERLQRPLNNATYSVLLYTFPSDDTEDAAVMSFLKGVLFQLLERSVGNVQLYETLVTALVNEETHTRAHGGNHKHSDFELALWKALHIGLNTFKKSDEPIVLLIDGFEQAAGGAPSAIAAFFKLLQDYVFSVKNVRTITFSRYEHKLSSGIRHVALSEQDVAHDIRSFLRQTFSRSVLFMELPPAQREKIIDGLSAKSKGVFLWARLAGNFLLTYHGSAITPDYHGYHKHDHKHDRNTAAGFVTASESISADVDDVLLAMESKLDLKGDHQLRDLLSFLLVSDAPLETDDLSAILAVDVHNKTIHKPVSIGQLVARTVPDLVLVRDGRVRFKSNIIRAHLHKQLGKSLPAVKEAHHQLTLRLLLYTKLSVHSSLFNDPTIDVIDEATVQRLFQNHRLLSFVMSHWMYHFRASSQYLHGSGHDLALSKDFKAVFPDSVVFALLERHAWASTTDLVARLTLTLRIREAIFTEKHICVLQSLIVLGHVHRHHSHAVDSSRYFYRAAILGQQVLSRFSALVVACTDLFLLITESIKFTTRTEIVSYRETLIRYKIEVSNERFGSHSKAVLEWYEKLAALYVSIKEEDMVVIIYREIYEIIVARDGKGSQEASKFKKFFGGLDVTLSDGEEKKPVDGYGKLLLETAEDLEVTDVLLYISIMLRVALSYEADKKWHWAERIYISLWRKVSVLSRTVVTTDVHTAKIKVAMAYITYLRSVKRVEEASNILIVLWTEYENYNFETQELVLYLREIGVLFRVFGMTAIAGHIFGKVWGWFKKHGKDNDAEAGKTIVLITEAVKEITTTTATRKTTATTTTETTETVVRDIYVTHYERCRNTGVDKTFFAATLSLIDILIAAGEWDESEVIIRQSLEISWKAILTASAKMTLSEHFIKESVILAKRLAVCHKHQHQFDLAEQIYLRIYYAALGSLTFDDELFLEALAGLIGFYEEYHRHDKVIEIYVELVDKYRKKCGAAHRLTIQALYKLAAQYEILGRKEAYACYIEIVTTLNKGLKHCHQDAFKAAVILVSFYHIEKRWAELQTICAVLWETFVHHRHEHSYAFTEDVVVLIYEKYMYTLEYHAKVDIQILYEISIKYRETVTKVFGASAHIFLLAQLSLAHICERSEKHQHEAVTIYEEIITKTKSTKTTTAVETETSIKTVTKRLSTLYTTIIRTGGKGSKSGGPGKDVGISIDRAIVLSLEAFALYKIEFGIWHAKTLAVLSDIVFLHQKANTKESHSKIVQILQTTVIEILTTLTVSAQLFEAATTLASIYIKAGLVGQAESLLHQLRYLLVFGEVLPAGISVKLEFKLNHKVNSRVVFLFVAAFERHIRGHNQKQTGPAITFSELLSSLLYEVLLYEDYRAIVDSKDVRIEEILLSGARLRGFWAEEARSELLVVLDTRLFPLFKARYADYAKVTSNQHTGLFYLALLAELNRDKADASYAVLSCRAGNHKVGELLEAALFESALEVARFAFAFASKQGFYKSNGARIAYGYKLAELLAGIDVRAPPADTPLRASLLSLSREVTAGVFAVLAEEKIDLATLEVADVTGLVRLLGAQGDFARLETLLLHLWQSREVRRSWKPATVMSIGFALVHAYAGQKQHKLDRAIDLADVLWFNLVRSRGWLDRDAVAAGQLLASLYFEAGRAADAMKVYERVLHQIEAAAGKKGGGALAAITNGKLGGAASAVAGAAGHTEDAEGNTALLGLHARQHLNLLVAAHARLGRWVKPKKEYHDLYEHLRDSLGLRAQLPATFDKWAATAANAATDKSALPGGYVAPKDWTISAGETLARAG</sequence>
<protein>
    <submittedName>
        <fullName evidence="4">Nacht domain containing protein</fullName>
    </submittedName>
</protein>
<keyword evidence="1" id="KW-0677">Repeat</keyword>